<sequence>MAMIASIAGRLMLALLFILAGLNKIMNPADTAAYIEAQTALPPSLALPTGIFELVAGLFLAAGFMTRLSAFVLAVFTLLTIPLFHAQVSDPTQMTMALKNLAIAGGLLIVVAYGQARGSVDKWRERDRARKAEIKAAHAEGRAKGAETAATARHD</sequence>
<evidence type="ECO:0000313" key="10">
    <source>
        <dbReference type="Proteomes" id="UP000008808"/>
    </source>
</evidence>
<dbReference type="InterPro" id="IPR051907">
    <property type="entry name" value="DoxX-like_oxidoreductase"/>
</dbReference>
<evidence type="ECO:0000256" key="7">
    <source>
        <dbReference type="SAM" id="MobiDB-lite"/>
    </source>
</evidence>
<comment type="similarity">
    <text evidence="2">Belongs to the DoxX family.</text>
</comment>
<name>Q2N7E9_ERYLH</name>
<evidence type="ECO:0000256" key="8">
    <source>
        <dbReference type="SAM" id="Phobius"/>
    </source>
</evidence>
<reference evidence="10" key="1">
    <citation type="journal article" date="2009" name="J. Bacteriol.">
        <title>Complete genome sequence of Erythrobacter litoralis HTCC2594.</title>
        <authorList>
            <person name="Oh H.M."/>
            <person name="Giovannoni S.J."/>
            <person name="Ferriera S."/>
            <person name="Johnson J."/>
            <person name="Cho J.C."/>
        </authorList>
    </citation>
    <scope>NUCLEOTIDE SEQUENCE [LARGE SCALE GENOMIC DNA]</scope>
    <source>
        <strain evidence="10">HTCC2594</strain>
    </source>
</reference>
<dbReference type="AlphaFoldDB" id="Q2N7E9"/>
<gene>
    <name evidence="9" type="ordered locus">ELI_11500</name>
</gene>
<protein>
    <submittedName>
        <fullName evidence="9">Putative membrane protein</fullName>
    </submittedName>
</protein>
<dbReference type="PANTHER" id="PTHR33452:SF1">
    <property type="entry name" value="INNER MEMBRANE PROTEIN YPHA-RELATED"/>
    <property type="match status" value="1"/>
</dbReference>
<dbReference type="Proteomes" id="UP000008808">
    <property type="component" value="Chromosome"/>
</dbReference>
<dbReference type="eggNOG" id="COG2259">
    <property type="taxonomic scope" value="Bacteria"/>
</dbReference>
<comment type="subcellular location">
    <subcellularLocation>
        <location evidence="1">Cell membrane</location>
        <topology evidence="1">Multi-pass membrane protein</topology>
    </subcellularLocation>
</comment>
<keyword evidence="10" id="KW-1185">Reference proteome</keyword>
<organism evidence="9 10">
    <name type="scientific">Erythrobacter litoralis (strain HTCC2594)</name>
    <dbReference type="NCBI Taxonomy" id="314225"/>
    <lineage>
        <taxon>Bacteria</taxon>
        <taxon>Pseudomonadati</taxon>
        <taxon>Pseudomonadota</taxon>
        <taxon>Alphaproteobacteria</taxon>
        <taxon>Sphingomonadales</taxon>
        <taxon>Erythrobacteraceae</taxon>
        <taxon>Erythrobacter/Porphyrobacter group</taxon>
        <taxon>Erythrobacter</taxon>
    </lineage>
</organism>
<feature type="compositionally biased region" description="Basic and acidic residues" evidence="7">
    <location>
        <begin position="135"/>
        <end position="145"/>
    </location>
</feature>
<feature type="transmembrane region" description="Helical" evidence="8">
    <location>
        <begin position="68"/>
        <end position="85"/>
    </location>
</feature>
<keyword evidence="3" id="KW-1003">Cell membrane</keyword>
<evidence type="ECO:0000256" key="4">
    <source>
        <dbReference type="ARBA" id="ARBA00022692"/>
    </source>
</evidence>
<dbReference type="EMBL" id="CP000157">
    <property type="protein sequence ID" value="ABC64392.1"/>
    <property type="molecule type" value="Genomic_DNA"/>
</dbReference>
<dbReference type="RefSeq" id="WP_011415215.1">
    <property type="nucleotide sequence ID" value="NC_007722.1"/>
</dbReference>
<dbReference type="KEGG" id="eli:ELI_11500"/>
<feature type="transmembrane region" description="Helical" evidence="8">
    <location>
        <begin position="41"/>
        <end position="61"/>
    </location>
</feature>
<keyword evidence="5 8" id="KW-1133">Transmembrane helix</keyword>
<dbReference type="STRING" id="314225.ELI_11500"/>
<feature type="region of interest" description="Disordered" evidence="7">
    <location>
        <begin position="135"/>
        <end position="155"/>
    </location>
</feature>
<evidence type="ECO:0000313" key="9">
    <source>
        <dbReference type="EMBL" id="ABC64392.1"/>
    </source>
</evidence>
<evidence type="ECO:0000256" key="5">
    <source>
        <dbReference type="ARBA" id="ARBA00022989"/>
    </source>
</evidence>
<keyword evidence="4 8" id="KW-0812">Transmembrane</keyword>
<dbReference type="InterPro" id="IPR032808">
    <property type="entry name" value="DoxX"/>
</dbReference>
<evidence type="ECO:0000256" key="3">
    <source>
        <dbReference type="ARBA" id="ARBA00022475"/>
    </source>
</evidence>
<evidence type="ECO:0000256" key="1">
    <source>
        <dbReference type="ARBA" id="ARBA00004651"/>
    </source>
</evidence>
<dbReference type="HOGENOM" id="CLU_058421_8_3_5"/>
<dbReference type="Pfam" id="PF07681">
    <property type="entry name" value="DoxX"/>
    <property type="match status" value="1"/>
</dbReference>
<dbReference type="PANTHER" id="PTHR33452">
    <property type="entry name" value="OXIDOREDUCTASE CATD-RELATED"/>
    <property type="match status" value="1"/>
</dbReference>
<evidence type="ECO:0000256" key="2">
    <source>
        <dbReference type="ARBA" id="ARBA00006679"/>
    </source>
</evidence>
<dbReference type="GO" id="GO:0005886">
    <property type="term" value="C:plasma membrane"/>
    <property type="evidence" value="ECO:0007669"/>
    <property type="project" value="UniProtKB-SubCell"/>
</dbReference>
<feature type="transmembrane region" description="Helical" evidence="8">
    <location>
        <begin position="97"/>
        <end position="116"/>
    </location>
</feature>
<proteinExistence type="inferred from homology"/>
<accession>Q2N7E9</accession>
<evidence type="ECO:0000256" key="6">
    <source>
        <dbReference type="ARBA" id="ARBA00023136"/>
    </source>
</evidence>
<keyword evidence="6 8" id="KW-0472">Membrane</keyword>
<dbReference type="OrthoDB" id="9810206at2"/>